<keyword evidence="1" id="KW-0173">Coenzyme A biosynthesis</keyword>
<dbReference type="SUPFAM" id="SSF81301">
    <property type="entry name" value="Nucleotidyltransferase"/>
    <property type="match status" value="1"/>
</dbReference>
<dbReference type="EMBL" id="JBKBDD010000014">
    <property type="protein sequence ID" value="MFN6547282.1"/>
    <property type="molecule type" value="Genomic_DNA"/>
</dbReference>
<dbReference type="InterPro" id="IPR043519">
    <property type="entry name" value="NT_sf"/>
</dbReference>
<organism evidence="2 3">
    <name type="scientific">Mycolicibacterium nivoides</name>
    <dbReference type="NCBI Taxonomy" id="2487344"/>
    <lineage>
        <taxon>Bacteria</taxon>
        <taxon>Bacillati</taxon>
        <taxon>Actinomycetota</taxon>
        <taxon>Actinomycetes</taxon>
        <taxon>Mycobacteriales</taxon>
        <taxon>Mycobacteriaceae</taxon>
        <taxon>Mycolicibacterium</taxon>
    </lineage>
</organism>
<gene>
    <name evidence="2" type="ORF">ACK4CT_29220</name>
</gene>
<evidence type="ECO:0000313" key="2">
    <source>
        <dbReference type="EMBL" id="MFN6547282.1"/>
    </source>
</evidence>
<dbReference type="PANTHER" id="PTHR34822:SF1">
    <property type="entry name" value="GRPB FAMILY PROTEIN"/>
    <property type="match status" value="1"/>
</dbReference>
<proteinExistence type="predicted"/>
<keyword evidence="3" id="KW-1185">Reference proteome</keyword>
<name>A0ABW9LHB0_9MYCO</name>
<dbReference type="PANTHER" id="PTHR34822">
    <property type="entry name" value="GRPB DOMAIN PROTEIN (AFU_ORTHOLOGUE AFUA_1G01530)"/>
    <property type="match status" value="1"/>
</dbReference>
<sequence length="166" mass="18667">MHLVEADPAWALRGERERDELEGLLAPWLVAHVEHVGSTSIPGLAAKPIIDLQASVTDLADPQPLVAALQPYGWHYVDPDVDQRPWRRFFVKVTEGRRSAHLHVMTFDSPRWHQQLTFRDALRAKPVLVAEYAALKRALASEYAGDREAYSDAKADFIESVLNGFS</sequence>
<dbReference type="RefSeq" id="WP_409545220.1">
    <property type="nucleotide sequence ID" value="NZ_JBKBDD010000014.1"/>
</dbReference>
<dbReference type="Pfam" id="PF04229">
    <property type="entry name" value="GrpB"/>
    <property type="match status" value="1"/>
</dbReference>
<dbReference type="Proteomes" id="UP001635816">
    <property type="component" value="Unassembled WGS sequence"/>
</dbReference>
<dbReference type="InterPro" id="IPR007344">
    <property type="entry name" value="GrpB/CoaE"/>
</dbReference>
<evidence type="ECO:0000313" key="3">
    <source>
        <dbReference type="Proteomes" id="UP001635816"/>
    </source>
</evidence>
<reference evidence="2 3" key="1">
    <citation type="submission" date="2024-12" db="EMBL/GenBank/DDBJ databases">
        <title>The coexistence of Mycolicibacterium septicum and Mycolicibacterium nivoides in clinical samples.</title>
        <authorList>
            <person name="Wang C."/>
            <person name="Feng Y."/>
            <person name="Zong Z."/>
        </authorList>
    </citation>
    <scope>NUCLEOTIDE SEQUENCE [LARGE SCALE GENOMIC DNA]</scope>
    <source>
        <strain evidence="2 3">120309</strain>
    </source>
</reference>
<protein>
    <submittedName>
        <fullName evidence="2">GrpB family protein</fullName>
    </submittedName>
</protein>
<comment type="caution">
    <text evidence="2">The sequence shown here is derived from an EMBL/GenBank/DDBJ whole genome shotgun (WGS) entry which is preliminary data.</text>
</comment>
<evidence type="ECO:0000256" key="1">
    <source>
        <dbReference type="ARBA" id="ARBA00022993"/>
    </source>
</evidence>
<accession>A0ABW9LHB0</accession>
<dbReference type="Gene3D" id="3.30.460.10">
    <property type="entry name" value="Beta Polymerase, domain 2"/>
    <property type="match status" value="1"/>
</dbReference>